<dbReference type="Proteomes" id="UP000887565">
    <property type="component" value="Unplaced"/>
</dbReference>
<keyword evidence="1" id="KW-1185">Reference proteome</keyword>
<sequence length="93" mass="10875">MLATRHYPPRINLSVEFFLLRTMQEIAFINFFGRLGIHITIAIHIGTTNASLAIYQYYHNHFHPSYLKIHPPISPDIAILILQWFASIWAKEI</sequence>
<accession>A0A915I265</accession>
<reference evidence="2" key="1">
    <citation type="submission" date="2022-11" db="UniProtKB">
        <authorList>
            <consortium name="WormBaseParasite"/>
        </authorList>
    </citation>
    <scope>IDENTIFICATION</scope>
</reference>
<dbReference type="AlphaFoldDB" id="A0A915I265"/>
<evidence type="ECO:0000313" key="2">
    <source>
        <dbReference type="WBParaSite" id="nRc.2.0.1.t07915-RA"/>
    </source>
</evidence>
<evidence type="ECO:0000313" key="1">
    <source>
        <dbReference type="Proteomes" id="UP000887565"/>
    </source>
</evidence>
<organism evidence="1 2">
    <name type="scientific">Romanomermis culicivorax</name>
    <name type="common">Nematode worm</name>
    <dbReference type="NCBI Taxonomy" id="13658"/>
    <lineage>
        <taxon>Eukaryota</taxon>
        <taxon>Metazoa</taxon>
        <taxon>Ecdysozoa</taxon>
        <taxon>Nematoda</taxon>
        <taxon>Enoplea</taxon>
        <taxon>Dorylaimia</taxon>
        <taxon>Mermithida</taxon>
        <taxon>Mermithoidea</taxon>
        <taxon>Mermithidae</taxon>
        <taxon>Romanomermis</taxon>
    </lineage>
</organism>
<protein>
    <submittedName>
        <fullName evidence="2">Uncharacterized protein</fullName>
    </submittedName>
</protein>
<name>A0A915I265_ROMCU</name>
<dbReference type="WBParaSite" id="nRc.2.0.1.t07915-RA">
    <property type="protein sequence ID" value="nRc.2.0.1.t07915-RA"/>
    <property type="gene ID" value="nRc.2.0.1.g07915"/>
</dbReference>
<proteinExistence type="predicted"/>